<organism evidence="1 2">
    <name type="scientific">Candidatus Nephthysia bennettiae</name>
    <dbReference type="NCBI Taxonomy" id="3127016"/>
    <lineage>
        <taxon>Bacteria</taxon>
        <taxon>Bacillati</taxon>
        <taxon>Candidatus Dormiibacterota</taxon>
        <taxon>Candidatus Dormibacteria</taxon>
        <taxon>Candidatus Dormibacterales</taxon>
        <taxon>Candidatus Dormibacteraceae</taxon>
        <taxon>Candidatus Nephthysia</taxon>
    </lineage>
</organism>
<gene>
    <name evidence="1" type="ORF">JF922_18250</name>
</gene>
<proteinExistence type="predicted"/>
<accession>A0A934N905</accession>
<reference evidence="1" key="1">
    <citation type="submission" date="2020-10" db="EMBL/GenBank/DDBJ databases">
        <title>Ca. Dormibacterota MAGs.</title>
        <authorList>
            <person name="Montgomery K."/>
        </authorList>
    </citation>
    <scope>NUCLEOTIDE SEQUENCE [LARGE SCALE GENOMIC DNA]</scope>
    <source>
        <strain evidence="1">SC8812_S17_10</strain>
    </source>
</reference>
<evidence type="ECO:0000313" key="1">
    <source>
        <dbReference type="EMBL" id="MBJ7600006.1"/>
    </source>
</evidence>
<dbReference type="Proteomes" id="UP000612893">
    <property type="component" value="Unassembled WGS sequence"/>
</dbReference>
<protein>
    <recommendedName>
        <fullName evidence="3">TfoX N-terminal domain-containing protein</fullName>
    </recommendedName>
</protein>
<evidence type="ECO:0000313" key="2">
    <source>
        <dbReference type="Proteomes" id="UP000612893"/>
    </source>
</evidence>
<sequence>MAEELSVSSGVTPGQMFGMPTLKAGSKAFAGRFEDAMVFKLSGEAHGRALALPGAHLFDPSGMRPMKEWVVVPSDHADEWHGLAREALKYVRGS</sequence>
<dbReference type="EMBL" id="JAEKNR010000178">
    <property type="protein sequence ID" value="MBJ7600006.1"/>
    <property type="molecule type" value="Genomic_DNA"/>
</dbReference>
<evidence type="ECO:0008006" key="3">
    <source>
        <dbReference type="Google" id="ProtNLM"/>
    </source>
</evidence>
<comment type="caution">
    <text evidence="1">The sequence shown here is derived from an EMBL/GenBank/DDBJ whole genome shotgun (WGS) entry which is preliminary data.</text>
</comment>
<keyword evidence="2" id="KW-1185">Reference proteome</keyword>
<dbReference type="AlphaFoldDB" id="A0A934N905"/>
<name>A0A934N905_9BACT</name>